<dbReference type="Proteomes" id="UP000768646">
    <property type="component" value="Unassembled WGS sequence"/>
</dbReference>
<dbReference type="EMBL" id="JABTEG010000007">
    <property type="protein sequence ID" value="KAG4304631.1"/>
    <property type="molecule type" value="Genomic_DNA"/>
</dbReference>
<accession>A0ACB7CAQ4</accession>
<reference evidence="1 2" key="1">
    <citation type="journal article" date="2021" name="Commun. Biol.">
        <title>Genomic insights into the host specific adaptation of the Pneumocystis genus.</title>
        <authorList>
            <person name="Cisse O.H."/>
            <person name="Ma L."/>
            <person name="Dekker J.P."/>
            <person name="Khil P.P."/>
            <person name="Youn J.-H."/>
            <person name="Brenchley J.M."/>
            <person name="Blair R."/>
            <person name="Pahar B."/>
            <person name="Chabe M."/>
            <person name="Van Rompay K.K.A."/>
            <person name="Keesler R."/>
            <person name="Sukura A."/>
            <person name="Hirsch V."/>
            <person name="Kutty G."/>
            <person name="Liu Y."/>
            <person name="Peng L."/>
            <person name="Chen J."/>
            <person name="Song J."/>
            <person name="Weissenbacher-Lang C."/>
            <person name="Xu J."/>
            <person name="Upham N.S."/>
            <person name="Stajich J.E."/>
            <person name="Cuomo C.A."/>
            <person name="Cushion M.T."/>
            <person name="Kovacs J.A."/>
        </authorList>
    </citation>
    <scope>NUCLEOTIDE SEQUENCE [LARGE SCALE GENOMIC DNA]</scope>
    <source>
        <strain evidence="1 2">RABM</strain>
    </source>
</reference>
<name>A0ACB7CAQ4_9ASCO</name>
<comment type="caution">
    <text evidence="1">The sequence shown here is derived from an EMBL/GenBank/DDBJ whole genome shotgun (WGS) entry which is preliminary data.</text>
</comment>
<evidence type="ECO:0000313" key="1">
    <source>
        <dbReference type="EMBL" id="KAG4304631.1"/>
    </source>
</evidence>
<proteinExistence type="predicted"/>
<protein>
    <submittedName>
        <fullName evidence="1">Uncharacterized protein</fullName>
    </submittedName>
</protein>
<keyword evidence="2" id="KW-1185">Reference proteome</keyword>
<gene>
    <name evidence="1" type="ORF">PORY_002024</name>
</gene>
<organism evidence="1 2">
    <name type="scientific">Pneumocystis oryctolagi</name>
    <dbReference type="NCBI Taxonomy" id="42067"/>
    <lineage>
        <taxon>Eukaryota</taxon>
        <taxon>Fungi</taxon>
        <taxon>Dikarya</taxon>
        <taxon>Ascomycota</taxon>
        <taxon>Taphrinomycotina</taxon>
        <taxon>Pneumocystomycetes</taxon>
        <taxon>Pneumocystaceae</taxon>
        <taxon>Pneumocystis</taxon>
    </lineage>
</organism>
<sequence length="778" mass="90986">MEIESNKEISKNLIKENHSKSIAYERKLFFEDLNNSQKDIDDDATEIQTSLDDHTSDYQSLKSSCNNQDCDSYDKDLEKISENIRNEIKNLYETFHHLKKHYRLINKIGEGKYNVNMSITTLIAYKGTFSSVYMAEDCNYDKYINEWQYKEQKTFLSDTPLLKRQKILSRYDIQKRRYVALKKIYATSSPARIINELKILKDLRGNNSIVPIITAMRVKDQIVIVLPYFKHVDFRDYYRNLSLEDIQFYFKELFEALYHVHKNGIIHRDIKPSNFLYDVKRRAGVLVDFGLAERENYDETSCPCSNKNKFQHPKNTQSLLPTAFLNGLQEEQPGYLKNDPRPSKRANRAGTRGFRAPEVLFKCTAQTTKIDIWAAGVILLSFLTQRFPFFNSSDDVDALTEITCIFGKNEMRKCAKLHNCIFDTNISTLNEKRVTFQKLIRWSTGFPINYDVPLTWKEKLALDFLEQCLQLNPLERVSAEKALQHDFLKFIDEDEFIEEESKNNIEYVILGQYQIKTWFNSPYPSNSGNLKSSLLYVCNKCFKYSTDRFLIANHEVICFSLKSQEKIVFKNASLKIKELDGKQHKLTCQCLSLFAKLFLENKSICFDVENFLFYILTRTNKNIEETVGFFSKEKLSWDEYNLACILIFPPYQRHGYGKILIALSYELSKAEGKWGSPERPLSNLGFVSYLSYWTRSIVTFLLQNITNESHNFSIREICEKTAIRPKDVMYALKTLNILENWNSSQNQFIVSYESLKSFVKQNNIDLKPIIPNTAILYP</sequence>
<evidence type="ECO:0000313" key="2">
    <source>
        <dbReference type="Proteomes" id="UP000768646"/>
    </source>
</evidence>